<dbReference type="FunFam" id="2.120.10.30:FF:000023">
    <property type="entry name" value="Serum paraoxonase/arylesterase 2"/>
    <property type="match status" value="1"/>
</dbReference>
<protein>
    <recommendedName>
        <fullName evidence="12">Paraoxonase</fullName>
        <ecNumber evidence="12">3.1.1.2</ecNumber>
    </recommendedName>
</protein>
<accession>A0A3B3ZMD3</accession>
<evidence type="ECO:0000256" key="1">
    <source>
        <dbReference type="ARBA" id="ARBA00000368"/>
    </source>
</evidence>
<evidence type="ECO:0000256" key="9">
    <source>
        <dbReference type="PIRSR" id="PIRSR602640-1"/>
    </source>
</evidence>
<keyword evidence="3 10" id="KW-0479">Metal-binding</keyword>
<dbReference type="InterPro" id="IPR051288">
    <property type="entry name" value="Serum_paraoxonase/arylesterase"/>
</dbReference>
<organism evidence="13 14">
    <name type="scientific">Periophthalmus magnuspinnatus</name>
    <dbReference type="NCBI Taxonomy" id="409849"/>
    <lineage>
        <taxon>Eukaryota</taxon>
        <taxon>Metazoa</taxon>
        <taxon>Chordata</taxon>
        <taxon>Craniata</taxon>
        <taxon>Vertebrata</taxon>
        <taxon>Euteleostomi</taxon>
        <taxon>Actinopterygii</taxon>
        <taxon>Neopterygii</taxon>
        <taxon>Teleostei</taxon>
        <taxon>Neoteleostei</taxon>
        <taxon>Acanthomorphata</taxon>
        <taxon>Gobiaria</taxon>
        <taxon>Gobiiformes</taxon>
        <taxon>Gobioidei</taxon>
        <taxon>Gobiidae</taxon>
        <taxon>Oxudercinae</taxon>
        <taxon>Periophthalmus</taxon>
    </lineage>
</organism>
<keyword evidence="7 11" id="KW-1015">Disulfide bond</keyword>
<dbReference type="GO" id="GO:0004064">
    <property type="term" value="F:arylesterase activity"/>
    <property type="evidence" value="ECO:0007669"/>
    <property type="project" value="UniProtKB-UniRule"/>
</dbReference>
<feature type="binding site" evidence="10">
    <location>
        <position position="55"/>
    </location>
    <ligand>
        <name>Ca(2+)</name>
        <dbReference type="ChEBI" id="CHEBI:29108"/>
        <label>1</label>
        <note>catalytic</note>
    </ligand>
</feature>
<dbReference type="Gene3D" id="2.120.10.30">
    <property type="entry name" value="TolB, C-terminal domain"/>
    <property type="match status" value="1"/>
</dbReference>
<reference evidence="13" key="1">
    <citation type="submission" date="2025-08" db="UniProtKB">
        <authorList>
            <consortium name="Ensembl"/>
        </authorList>
    </citation>
    <scope>IDENTIFICATION</scope>
</reference>
<comment type="catalytic activity">
    <reaction evidence="1 12">
        <text>a phenyl acetate + H2O = a phenol + acetate + H(+)</text>
        <dbReference type="Rhea" id="RHEA:17309"/>
        <dbReference type="ChEBI" id="CHEBI:15377"/>
        <dbReference type="ChEBI" id="CHEBI:15378"/>
        <dbReference type="ChEBI" id="CHEBI:30089"/>
        <dbReference type="ChEBI" id="CHEBI:33853"/>
        <dbReference type="ChEBI" id="CHEBI:140310"/>
        <dbReference type="EC" id="3.1.1.2"/>
    </reaction>
</comment>
<name>A0A3B3ZMD3_9GOBI</name>
<dbReference type="InterPro" id="IPR002640">
    <property type="entry name" value="Arylesterase"/>
</dbReference>
<sequence>MGKVAFISLLIAAIAVFVGERIVNLRKWSLATRELEQNHLPNCALLPNLNHGSEDITILGNGLAFISSGLRYPGMPVADTVMGKMYALDLNEPRLKPTELRMPRNFDLQSFNPHGISVYTDPNDGTVYLFVVNHPEHKTQIELFKFVEEDYSLVHLKTIKHELLYSVNDIVAVGVESFYATNDHYFVNEFMKSTVEILLAQPWTNVVYYSPEEVKMVSDGFHFANGINISPDQKHVYVADILDHNVHVLERKEDNGLVFVKSVNVGSICDNLEVDPKTGDVWAGCHPNAWKLFLYDVNDPPGSEVIQIQNILSDEPVVKQVYADDGKVLQGSSVATPYGNKLLIGTVFHKALICDLK</sequence>
<evidence type="ECO:0000256" key="6">
    <source>
        <dbReference type="ARBA" id="ARBA00022837"/>
    </source>
</evidence>
<comment type="cofactor">
    <cofactor evidence="10 12">
        <name>Ca(2+)</name>
        <dbReference type="ChEBI" id="CHEBI:29108"/>
    </cofactor>
    <text evidence="10 12">Binds 2 calcium ions per subunit.</text>
</comment>
<feature type="binding site" evidence="10">
    <location>
        <position position="116"/>
    </location>
    <ligand>
        <name>Ca(2+)</name>
        <dbReference type="ChEBI" id="CHEBI:29108"/>
        <label>1</label>
        <note>catalytic</note>
    </ligand>
</feature>
<evidence type="ECO:0000256" key="11">
    <source>
        <dbReference type="PIRSR" id="PIRSR602640-3"/>
    </source>
</evidence>
<feature type="binding site" evidence="10">
    <location>
        <position position="54"/>
    </location>
    <ligand>
        <name>Ca(2+)</name>
        <dbReference type="ChEBI" id="CHEBI:29108"/>
        <label>2</label>
    </ligand>
</feature>
<feature type="binding site" evidence="10">
    <location>
        <position position="168"/>
    </location>
    <ligand>
        <name>Ca(2+)</name>
        <dbReference type="ChEBI" id="CHEBI:29108"/>
        <label>1</label>
        <note>catalytic</note>
    </ligand>
</feature>
<keyword evidence="6 10" id="KW-0106">Calcium</keyword>
<dbReference type="PANTHER" id="PTHR11799">
    <property type="entry name" value="PARAOXONASE"/>
    <property type="match status" value="1"/>
</dbReference>
<feature type="active site" description="Proton acceptor" evidence="9">
    <location>
        <position position="114"/>
    </location>
</feature>
<feature type="binding site" evidence="10">
    <location>
        <position position="169"/>
    </location>
    <ligand>
        <name>Ca(2+)</name>
        <dbReference type="ChEBI" id="CHEBI:29108"/>
        <label>2</label>
    </ligand>
</feature>
<keyword evidence="5 12" id="KW-0378">Hydrolase</keyword>
<evidence type="ECO:0000256" key="5">
    <source>
        <dbReference type="ARBA" id="ARBA00022801"/>
    </source>
</evidence>
<feature type="binding site" evidence="10">
    <location>
        <position position="225"/>
    </location>
    <ligand>
        <name>Ca(2+)</name>
        <dbReference type="ChEBI" id="CHEBI:29108"/>
        <label>1</label>
        <note>catalytic</note>
    </ligand>
</feature>
<dbReference type="Pfam" id="PF01731">
    <property type="entry name" value="Arylesterase"/>
    <property type="match status" value="1"/>
</dbReference>
<comment type="similarity">
    <text evidence="2 12">Belongs to the paraoxonase family.</text>
</comment>
<reference evidence="13" key="2">
    <citation type="submission" date="2025-09" db="UniProtKB">
        <authorList>
            <consortium name="Ensembl"/>
        </authorList>
    </citation>
    <scope>IDENTIFICATION</scope>
</reference>
<keyword evidence="4" id="KW-0732">Signal</keyword>
<dbReference type="STRING" id="409849.ENSPMGP00000005710"/>
<dbReference type="Ensembl" id="ENSPMGT00000006059.1">
    <property type="protein sequence ID" value="ENSPMGP00000005710.1"/>
    <property type="gene ID" value="ENSPMGG00000004796.1"/>
</dbReference>
<dbReference type="PANTHER" id="PTHR11799:SF12">
    <property type="entry name" value="PARAOXONASE-RELATED"/>
    <property type="match status" value="1"/>
</dbReference>
<dbReference type="AlphaFoldDB" id="A0A3B3ZMD3"/>
<feature type="binding site" evidence="10">
    <location>
        <position position="271"/>
    </location>
    <ligand>
        <name>Ca(2+)</name>
        <dbReference type="ChEBI" id="CHEBI:29108"/>
        <label>1</label>
        <note>catalytic</note>
    </ligand>
</feature>
<evidence type="ECO:0000256" key="10">
    <source>
        <dbReference type="PIRSR" id="PIRSR602640-2"/>
    </source>
</evidence>
<keyword evidence="14" id="KW-1185">Reference proteome</keyword>
<dbReference type="EC" id="3.1.1.2" evidence="12"/>
<evidence type="ECO:0000256" key="2">
    <source>
        <dbReference type="ARBA" id="ARBA00008595"/>
    </source>
</evidence>
<evidence type="ECO:0000256" key="4">
    <source>
        <dbReference type="ARBA" id="ARBA00022729"/>
    </source>
</evidence>
<evidence type="ECO:0000313" key="14">
    <source>
        <dbReference type="Proteomes" id="UP000261520"/>
    </source>
</evidence>
<dbReference type="GO" id="GO:0046872">
    <property type="term" value="F:metal ion binding"/>
    <property type="evidence" value="ECO:0007669"/>
    <property type="project" value="UniProtKB-KW"/>
</dbReference>
<evidence type="ECO:0000256" key="8">
    <source>
        <dbReference type="ARBA" id="ARBA00023180"/>
    </source>
</evidence>
<feature type="binding site" evidence="10">
    <location>
        <position position="270"/>
    </location>
    <ligand>
        <name>Ca(2+)</name>
        <dbReference type="ChEBI" id="CHEBI:29108"/>
        <label>1</label>
        <note>catalytic</note>
    </ligand>
</feature>
<feature type="disulfide bond" description="In form B" evidence="11">
    <location>
        <begin position="43"/>
        <end position="354"/>
    </location>
</feature>
<evidence type="ECO:0000313" key="13">
    <source>
        <dbReference type="Ensembl" id="ENSPMGP00000005710.1"/>
    </source>
</evidence>
<keyword evidence="8 12" id="KW-0325">Glycoprotein</keyword>
<proteinExistence type="inferred from homology"/>
<evidence type="ECO:0000256" key="3">
    <source>
        <dbReference type="ARBA" id="ARBA00022723"/>
    </source>
</evidence>
<dbReference type="InterPro" id="IPR011042">
    <property type="entry name" value="6-blade_b-propeller_TolB-like"/>
</dbReference>
<evidence type="ECO:0000256" key="12">
    <source>
        <dbReference type="RuleBase" id="RU368025"/>
    </source>
</evidence>
<dbReference type="Proteomes" id="UP000261520">
    <property type="component" value="Unplaced"/>
</dbReference>
<dbReference type="SUPFAM" id="SSF63829">
    <property type="entry name" value="Calcium-dependent phosphotriesterase"/>
    <property type="match status" value="1"/>
</dbReference>
<evidence type="ECO:0000256" key="7">
    <source>
        <dbReference type="ARBA" id="ARBA00023157"/>
    </source>
</evidence>
<dbReference type="PRINTS" id="PR01785">
    <property type="entry name" value="PARAOXONASE"/>
</dbReference>